<sequence length="41" mass="4938">MHLCIDNQICEFITLKIYDTYLSEDRMPLHCIRMTLLMCLC</sequence>
<proteinExistence type="predicted"/>
<reference evidence="1" key="1">
    <citation type="submission" date="2018-02" db="EMBL/GenBank/DDBJ databases">
        <title>Rhizophora mucronata_Transcriptome.</title>
        <authorList>
            <person name="Meera S.P."/>
            <person name="Sreeshan A."/>
            <person name="Augustine A."/>
        </authorList>
    </citation>
    <scope>NUCLEOTIDE SEQUENCE</scope>
    <source>
        <tissue evidence="1">Leaf</tissue>
    </source>
</reference>
<protein>
    <submittedName>
        <fullName evidence="1">Uncharacterized protein</fullName>
    </submittedName>
</protein>
<evidence type="ECO:0000313" key="1">
    <source>
        <dbReference type="EMBL" id="MBX72399.1"/>
    </source>
</evidence>
<organism evidence="1">
    <name type="scientific">Rhizophora mucronata</name>
    <name type="common">Asiatic mangrove</name>
    <dbReference type="NCBI Taxonomy" id="61149"/>
    <lineage>
        <taxon>Eukaryota</taxon>
        <taxon>Viridiplantae</taxon>
        <taxon>Streptophyta</taxon>
        <taxon>Embryophyta</taxon>
        <taxon>Tracheophyta</taxon>
        <taxon>Spermatophyta</taxon>
        <taxon>Magnoliopsida</taxon>
        <taxon>eudicotyledons</taxon>
        <taxon>Gunneridae</taxon>
        <taxon>Pentapetalae</taxon>
        <taxon>rosids</taxon>
        <taxon>fabids</taxon>
        <taxon>Malpighiales</taxon>
        <taxon>Rhizophoraceae</taxon>
        <taxon>Rhizophora</taxon>
    </lineage>
</organism>
<dbReference type="AlphaFoldDB" id="A0A2P2QZH5"/>
<name>A0A2P2QZH5_RHIMU</name>
<dbReference type="EMBL" id="GGEC01091915">
    <property type="protein sequence ID" value="MBX72399.1"/>
    <property type="molecule type" value="Transcribed_RNA"/>
</dbReference>
<accession>A0A2P2QZH5</accession>